<keyword evidence="3" id="KW-0597">Phosphoprotein</keyword>
<dbReference type="PANTHER" id="PTHR42878">
    <property type="entry name" value="TWO-COMPONENT HISTIDINE KINASE"/>
    <property type="match status" value="1"/>
</dbReference>
<dbReference type="InterPro" id="IPR004358">
    <property type="entry name" value="Sig_transdc_His_kin-like_C"/>
</dbReference>
<keyword evidence="9" id="KW-0812">Transmembrane</keyword>
<comment type="catalytic activity">
    <reaction evidence="1">
        <text>ATP + protein L-histidine = ADP + protein N-phospho-L-histidine.</text>
        <dbReference type="EC" id="2.7.13.3"/>
    </reaction>
</comment>
<accession>A0ABT9SF78</accession>
<dbReference type="SMART" id="SM00387">
    <property type="entry name" value="HATPase_c"/>
    <property type="match status" value="1"/>
</dbReference>
<keyword evidence="9" id="KW-0472">Membrane</keyword>
<reference evidence="11 12" key="1">
    <citation type="submission" date="2023-07" db="EMBL/GenBank/DDBJ databases">
        <title>Sorghum-associated microbial communities from plants grown in Nebraska, USA.</title>
        <authorList>
            <person name="Schachtman D."/>
        </authorList>
    </citation>
    <scope>NUCLEOTIDE SEQUENCE [LARGE SCALE GENOMIC DNA]</scope>
    <source>
        <strain evidence="11 12">DS1607</strain>
    </source>
</reference>
<dbReference type="SUPFAM" id="SSF47384">
    <property type="entry name" value="Homodimeric domain of signal transducing histidine kinase"/>
    <property type="match status" value="1"/>
</dbReference>
<dbReference type="SUPFAM" id="SSF55874">
    <property type="entry name" value="ATPase domain of HSP90 chaperone/DNA topoisomerase II/histidine kinase"/>
    <property type="match status" value="1"/>
</dbReference>
<evidence type="ECO:0000256" key="9">
    <source>
        <dbReference type="SAM" id="Phobius"/>
    </source>
</evidence>
<dbReference type="InterPro" id="IPR036097">
    <property type="entry name" value="HisK_dim/P_sf"/>
</dbReference>
<protein>
    <recommendedName>
        <fullName evidence="2">histidine kinase</fullName>
        <ecNumber evidence="2">2.7.13.3</ecNumber>
    </recommendedName>
</protein>
<evidence type="ECO:0000256" key="2">
    <source>
        <dbReference type="ARBA" id="ARBA00012438"/>
    </source>
</evidence>
<evidence type="ECO:0000313" key="12">
    <source>
        <dbReference type="Proteomes" id="UP001226867"/>
    </source>
</evidence>
<dbReference type="Pfam" id="PF00512">
    <property type="entry name" value="HisKA"/>
    <property type="match status" value="1"/>
</dbReference>
<evidence type="ECO:0000256" key="1">
    <source>
        <dbReference type="ARBA" id="ARBA00000085"/>
    </source>
</evidence>
<dbReference type="Gene3D" id="3.30.565.10">
    <property type="entry name" value="Histidine kinase-like ATPase, C-terminal domain"/>
    <property type="match status" value="1"/>
</dbReference>
<evidence type="ECO:0000256" key="7">
    <source>
        <dbReference type="ARBA" id="ARBA00022840"/>
    </source>
</evidence>
<keyword evidence="6 11" id="KW-0418">Kinase</keyword>
<gene>
    <name evidence="11" type="ORF">J2W36_004693</name>
</gene>
<proteinExistence type="predicted"/>
<dbReference type="SMART" id="SM00388">
    <property type="entry name" value="HisKA"/>
    <property type="match status" value="1"/>
</dbReference>
<feature type="transmembrane region" description="Helical" evidence="9">
    <location>
        <begin position="66"/>
        <end position="85"/>
    </location>
</feature>
<dbReference type="GO" id="GO:0016301">
    <property type="term" value="F:kinase activity"/>
    <property type="evidence" value="ECO:0007669"/>
    <property type="project" value="UniProtKB-KW"/>
</dbReference>
<evidence type="ECO:0000313" key="11">
    <source>
        <dbReference type="EMBL" id="MDP9902416.1"/>
    </source>
</evidence>
<evidence type="ECO:0000256" key="6">
    <source>
        <dbReference type="ARBA" id="ARBA00022777"/>
    </source>
</evidence>
<dbReference type="PROSITE" id="PS50109">
    <property type="entry name" value="HIS_KIN"/>
    <property type="match status" value="1"/>
</dbReference>
<evidence type="ECO:0000256" key="4">
    <source>
        <dbReference type="ARBA" id="ARBA00022679"/>
    </source>
</evidence>
<keyword evidence="5" id="KW-0547">Nucleotide-binding</keyword>
<dbReference type="Pfam" id="PF02518">
    <property type="entry name" value="HATPase_c"/>
    <property type="match status" value="1"/>
</dbReference>
<keyword evidence="12" id="KW-1185">Reference proteome</keyword>
<name>A0ABT9SF78_9BURK</name>
<keyword evidence="4" id="KW-0808">Transferase</keyword>
<organism evidence="11 12">
    <name type="scientific">Variovorax ginsengisoli</name>
    <dbReference type="NCBI Taxonomy" id="363844"/>
    <lineage>
        <taxon>Bacteria</taxon>
        <taxon>Pseudomonadati</taxon>
        <taxon>Pseudomonadota</taxon>
        <taxon>Betaproteobacteria</taxon>
        <taxon>Burkholderiales</taxon>
        <taxon>Comamonadaceae</taxon>
        <taxon>Variovorax</taxon>
    </lineage>
</organism>
<feature type="transmembrane region" description="Helical" evidence="9">
    <location>
        <begin position="128"/>
        <end position="149"/>
    </location>
</feature>
<dbReference type="PANTHER" id="PTHR42878:SF7">
    <property type="entry name" value="SENSOR HISTIDINE KINASE GLRK"/>
    <property type="match status" value="1"/>
</dbReference>
<dbReference type="PRINTS" id="PR00344">
    <property type="entry name" value="BCTRLSENSOR"/>
</dbReference>
<dbReference type="Gene3D" id="1.10.287.130">
    <property type="match status" value="1"/>
</dbReference>
<evidence type="ECO:0000259" key="10">
    <source>
        <dbReference type="PROSITE" id="PS50109"/>
    </source>
</evidence>
<dbReference type="InterPro" id="IPR005467">
    <property type="entry name" value="His_kinase_dom"/>
</dbReference>
<evidence type="ECO:0000256" key="3">
    <source>
        <dbReference type="ARBA" id="ARBA00022553"/>
    </source>
</evidence>
<dbReference type="EC" id="2.7.13.3" evidence="2"/>
<sequence>MPGTDSTGEAFKRQPLGGIQAVWSEEATERLIVFKAWLINQLAFMLAILAIYVVESCKPTVSKASFELWIIVAIIGWVVRGVIYVRTMGVSATEGRRLVLVLPYVISALSFTHWAWTVSLFLNSDKFSATATVIYMVFTMMSIAMASAWPHAPVASTLYVVALWTCLSVKSLWINLLPGGAMVAICLCMTLMMVITVYSVMKLRPLMTRNEAEARTVSELRSTNATLEAMRSEASATLKERSAFFAGASHDFKQRLHAMKLMAYSTIATLPPDNDARWALSRMSDEVEDLERYFKQILEFARIEALDITPTLERIPLQKLMQKADLHFEGVAKARSVNLTFRTTKLTVVTDPVMLQRMLENLVSNALKFTRRKVVVAARTRNNEVVIEVWDQGPGIDESQRSKIFQAFHQSHRPPSREEPGVGLGLALVKRFADRLNCRVTVSSKAGQGSVFRLHIPAAPEQRAI</sequence>
<keyword evidence="8" id="KW-0902">Two-component regulatory system</keyword>
<feature type="domain" description="Histidine kinase" evidence="10">
    <location>
        <begin position="247"/>
        <end position="460"/>
    </location>
</feature>
<evidence type="ECO:0000256" key="5">
    <source>
        <dbReference type="ARBA" id="ARBA00022741"/>
    </source>
</evidence>
<dbReference type="InterPro" id="IPR003661">
    <property type="entry name" value="HisK_dim/P_dom"/>
</dbReference>
<keyword evidence="7" id="KW-0067">ATP-binding</keyword>
<dbReference type="Proteomes" id="UP001226867">
    <property type="component" value="Unassembled WGS sequence"/>
</dbReference>
<comment type="caution">
    <text evidence="11">The sequence shown here is derived from an EMBL/GenBank/DDBJ whole genome shotgun (WGS) entry which is preliminary data.</text>
</comment>
<feature type="transmembrane region" description="Helical" evidence="9">
    <location>
        <begin position="156"/>
        <end position="174"/>
    </location>
</feature>
<keyword evidence="9" id="KW-1133">Transmembrane helix</keyword>
<feature type="transmembrane region" description="Helical" evidence="9">
    <location>
        <begin position="32"/>
        <end position="54"/>
    </location>
</feature>
<evidence type="ECO:0000256" key="8">
    <source>
        <dbReference type="ARBA" id="ARBA00023012"/>
    </source>
</evidence>
<feature type="transmembrane region" description="Helical" evidence="9">
    <location>
        <begin position="97"/>
        <end position="116"/>
    </location>
</feature>
<feature type="transmembrane region" description="Helical" evidence="9">
    <location>
        <begin position="180"/>
        <end position="201"/>
    </location>
</feature>
<dbReference type="InterPro" id="IPR050351">
    <property type="entry name" value="BphY/WalK/GraS-like"/>
</dbReference>
<dbReference type="InterPro" id="IPR003594">
    <property type="entry name" value="HATPase_dom"/>
</dbReference>
<dbReference type="EMBL" id="JAUSRO010000018">
    <property type="protein sequence ID" value="MDP9902416.1"/>
    <property type="molecule type" value="Genomic_DNA"/>
</dbReference>
<dbReference type="RefSeq" id="WP_307692162.1">
    <property type="nucleotide sequence ID" value="NZ_JAUSRO010000018.1"/>
</dbReference>
<dbReference type="InterPro" id="IPR036890">
    <property type="entry name" value="HATPase_C_sf"/>
</dbReference>
<dbReference type="CDD" id="cd00082">
    <property type="entry name" value="HisKA"/>
    <property type="match status" value="1"/>
</dbReference>